<dbReference type="GO" id="GO:0052689">
    <property type="term" value="F:carboxylic ester hydrolase activity"/>
    <property type="evidence" value="ECO:0007669"/>
    <property type="project" value="InterPro"/>
</dbReference>
<dbReference type="EMBL" id="JAPYYP010000003">
    <property type="protein sequence ID" value="MDA5107533.1"/>
    <property type="molecule type" value="Genomic_DNA"/>
</dbReference>
<comment type="caution">
    <text evidence="4">The sequence shown here is derived from an EMBL/GenBank/DDBJ whole genome shotgun (WGS) entry which is preliminary data.</text>
</comment>
<dbReference type="InterPro" id="IPR012354">
    <property type="entry name" value="Esterase_lipase"/>
</dbReference>
<dbReference type="InterPro" id="IPR051044">
    <property type="entry name" value="MAG_DAG_Lipase"/>
</dbReference>
<gene>
    <name evidence="4" type="ORF">O3V59_04105</name>
</gene>
<evidence type="ECO:0000256" key="2">
    <source>
        <dbReference type="PIRSR" id="PIRSR017388-2"/>
    </source>
</evidence>
<dbReference type="Gene3D" id="3.40.50.1820">
    <property type="entry name" value="alpha/beta hydrolase"/>
    <property type="match status" value="1"/>
</dbReference>
<evidence type="ECO:0000313" key="5">
    <source>
        <dbReference type="Proteomes" id="UP001151071"/>
    </source>
</evidence>
<dbReference type="Pfam" id="PF12697">
    <property type="entry name" value="Abhydrolase_6"/>
    <property type="match status" value="1"/>
</dbReference>
<feature type="active site" description="Nucleophile" evidence="1">
    <location>
        <position position="81"/>
    </location>
</feature>
<evidence type="ECO:0000259" key="3">
    <source>
        <dbReference type="Pfam" id="PF12697"/>
    </source>
</evidence>
<evidence type="ECO:0000256" key="1">
    <source>
        <dbReference type="PIRSR" id="PIRSR017388-1"/>
    </source>
</evidence>
<dbReference type="RefSeq" id="WP_271139541.1">
    <property type="nucleotide sequence ID" value="NZ_JAPYYP010000003.1"/>
</dbReference>
<keyword evidence="5" id="KW-1185">Reference proteome</keyword>
<organism evidence="4 5">
    <name type="scientific">Brevibacillus thermoruber</name>
    <dbReference type="NCBI Taxonomy" id="33942"/>
    <lineage>
        <taxon>Bacteria</taxon>
        <taxon>Bacillati</taxon>
        <taxon>Bacillota</taxon>
        <taxon>Bacilli</taxon>
        <taxon>Bacillales</taxon>
        <taxon>Paenibacillaceae</taxon>
        <taxon>Brevibacillus</taxon>
    </lineage>
</organism>
<feature type="binding site" evidence="2">
    <location>
        <position position="13"/>
    </location>
    <ligand>
        <name>substrate</name>
    </ligand>
</feature>
<dbReference type="SUPFAM" id="SSF53474">
    <property type="entry name" value="alpha/beta-Hydrolases"/>
    <property type="match status" value="1"/>
</dbReference>
<feature type="active site" description="Charge relay system" evidence="1">
    <location>
        <position position="170"/>
    </location>
</feature>
<feature type="domain" description="AB hydrolase-1" evidence="3">
    <location>
        <begin position="8"/>
        <end position="209"/>
    </location>
</feature>
<dbReference type="Proteomes" id="UP001151071">
    <property type="component" value="Unassembled WGS sequence"/>
</dbReference>
<proteinExistence type="predicted"/>
<accession>A0A9X3TNC0</accession>
<feature type="active site" description="Charge relay system" evidence="1">
    <location>
        <position position="201"/>
    </location>
</feature>
<dbReference type="PANTHER" id="PTHR11614">
    <property type="entry name" value="PHOSPHOLIPASE-RELATED"/>
    <property type="match status" value="1"/>
</dbReference>
<evidence type="ECO:0000313" key="4">
    <source>
        <dbReference type="EMBL" id="MDA5107533.1"/>
    </source>
</evidence>
<protein>
    <submittedName>
        <fullName evidence="4">Alpha/beta fold hydrolase</fullName>
    </submittedName>
</protein>
<reference evidence="4" key="1">
    <citation type="submission" date="2022-12" db="EMBL/GenBank/DDBJ databases">
        <title>Draft genome sequence of the thermophilic strain Brevibacillus thermoruber HT42, isolated from Los Humeros, Puebla, Mexico, with biotechnological potential.</title>
        <authorList>
            <person name="Lara Sanchez J."/>
            <person name="Solis Palacios R."/>
            <person name="Bustos Baena A.S."/>
            <person name="Ruz Baez A.E."/>
            <person name="Espinosa Luna G."/>
            <person name="Oliart Ros R.M."/>
        </authorList>
    </citation>
    <scope>NUCLEOTIDE SEQUENCE</scope>
    <source>
        <strain evidence="4">HT42</strain>
    </source>
</reference>
<dbReference type="AlphaFoldDB" id="A0A9X3TNC0"/>
<feature type="binding site" evidence="2">
    <location>
        <position position="82"/>
    </location>
    <ligand>
        <name>substrate</name>
    </ligand>
</feature>
<keyword evidence="4" id="KW-0378">Hydrolase</keyword>
<dbReference type="PIRSF" id="PIRSF017388">
    <property type="entry name" value="Esterase_lipase"/>
    <property type="match status" value="1"/>
</dbReference>
<dbReference type="InterPro" id="IPR000073">
    <property type="entry name" value="AB_hydrolase_1"/>
</dbReference>
<sequence>MSNTLGCLVLHGFAGDIRDVLPLAQALREAGYHVECPTLEGHGADRRRLAQSTRHDWLRSAEEAYKRLAMRADPIVVIGFSMGGLLAFHVASRHPVRLLVTINTPYHYWEVRQALRNLREDFATHSRRYVNSLVKIPLRSMLQFRRLLAETKPLLPNIRVPYVLLQSRRDDTVRPSSAEHLAKSVAAEAGARITWYDNSGHMLLHSPDRDDAIARILDAIREHGPA</sequence>
<dbReference type="InterPro" id="IPR029058">
    <property type="entry name" value="AB_hydrolase_fold"/>
</dbReference>
<name>A0A9X3TNC0_9BACL</name>